<feature type="compositionally biased region" description="Acidic residues" evidence="1">
    <location>
        <begin position="979"/>
        <end position="991"/>
    </location>
</feature>
<feature type="region of interest" description="Disordered" evidence="1">
    <location>
        <begin position="760"/>
        <end position="781"/>
    </location>
</feature>
<dbReference type="PANTHER" id="PTHR11188">
    <property type="entry name" value="ARRESTIN DOMAIN CONTAINING PROTEIN"/>
    <property type="match status" value="1"/>
</dbReference>
<dbReference type="Gene3D" id="2.60.40.640">
    <property type="match status" value="1"/>
</dbReference>
<dbReference type="InterPro" id="IPR050357">
    <property type="entry name" value="Arrestin_domain-protein"/>
</dbReference>
<protein>
    <recommendedName>
        <fullName evidence="2">Arrestin C-terminal-like domain-containing protein</fullName>
    </recommendedName>
</protein>
<evidence type="ECO:0000259" key="2">
    <source>
        <dbReference type="SMART" id="SM01017"/>
    </source>
</evidence>
<reference evidence="3" key="1">
    <citation type="journal article" date="2023" name="Mol. Phylogenet. Evol.">
        <title>Genome-scale phylogeny and comparative genomics of the fungal order Sordariales.</title>
        <authorList>
            <person name="Hensen N."/>
            <person name="Bonometti L."/>
            <person name="Westerberg I."/>
            <person name="Brannstrom I.O."/>
            <person name="Guillou S."/>
            <person name="Cros-Aarteil S."/>
            <person name="Calhoun S."/>
            <person name="Haridas S."/>
            <person name="Kuo A."/>
            <person name="Mondo S."/>
            <person name="Pangilinan J."/>
            <person name="Riley R."/>
            <person name="LaButti K."/>
            <person name="Andreopoulos B."/>
            <person name="Lipzen A."/>
            <person name="Chen C."/>
            <person name="Yan M."/>
            <person name="Daum C."/>
            <person name="Ng V."/>
            <person name="Clum A."/>
            <person name="Steindorff A."/>
            <person name="Ohm R.A."/>
            <person name="Martin F."/>
            <person name="Silar P."/>
            <person name="Natvig D.O."/>
            <person name="Lalanne C."/>
            <person name="Gautier V."/>
            <person name="Ament-Velasquez S.L."/>
            <person name="Kruys A."/>
            <person name="Hutchinson M.I."/>
            <person name="Powell A.J."/>
            <person name="Barry K."/>
            <person name="Miller A.N."/>
            <person name="Grigoriev I.V."/>
            <person name="Debuchy R."/>
            <person name="Gladieux P."/>
            <person name="Hiltunen Thoren M."/>
            <person name="Johannesson H."/>
        </authorList>
    </citation>
    <scope>NUCLEOTIDE SEQUENCE</scope>
    <source>
        <strain evidence="3">PSN309</strain>
    </source>
</reference>
<reference evidence="3" key="2">
    <citation type="submission" date="2023-05" db="EMBL/GenBank/DDBJ databases">
        <authorList>
            <consortium name="Lawrence Berkeley National Laboratory"/>
            <person name="Steindorff A."/>
            <person name="Hensen N."/>
            <person name="Bonometti L."/>
            <person name="Westerberg I."/>
            <person name="Brannstrom I.O."/>
            <person name="Guillou S."/>
            <person name="Cros-Aarteil S."/>
            <person name="Calhoun S."/>
            <person name="Haridas S."/>
            <person name="Kuo A."/>
            <person name="Mondo S."/>
            <person name="Pangilinan J."/>
            <person name="Riley R."/>
            <person name="Labutti K."/>
            <person name="Andreopoulos B."/>
            <person name="Lipzen A."/>
            <person name="Chen C."/>
            <person name="Yanf M."/>
            <person name="Daum C."/>
            <person name="Ng V."/>
            <person name="Clum A."/>
            <person name="Ohm R."/>
            <person name="Martin F."/>
            <person name="Silar P."/>
            <person name="Natvig D."/>
            <person name="Lalanne C."/>
            <person name="Gautier V."/>
            <person name="Ament-Velasquez S.L."/>
            <person name="Kruys A."/>
            <person name="Hutchinson M.I."/>
            <person name="Powell A.J."/>
            <person name="Barry K."/>
            <person name="Miller A.N."/>
            <person name="Grigoriev I.V."/>
            <person name="Debuchy R."/>
            <person name="Gladieux P."/>
            <person name="Thoren M.H."/>
            <person name="Johannesson H."/>
        </authorList>
    </citation>
    <scope>NUCLEOTIDE SEQUENCE</scope>
    <source>
        <strain evidence="3">PSN309</strain>
    </source>
</reference>
<evidence type="ECO:0000256" key="1">
    <source>
        <dbReference type="SAM" id="MobiDB-lite"/>
    </source>
</evidence>
<accession>A0AAN6WRC1</accession>
<feature type="compositionally biased region" description="Low complexity" evidence="1">
    <location>
        <begin position="835"/>
        <end position="855"/>
    </location>
</feature>
<keyword evidence="4" id="KW-1185">Reference proteome</keyword>
<evidence type="ECO:0000313" key="3">
    <source>
        <dbReference type="EMBL" id="KAK4186659.1"/>
    </source>
</evidence>
<dbReference type="AlphaFoldDB" id="A0AAN6WRC1"/>
<dbReference type="PANTHER" id="PTHR11188:SF174">
    <property type="entry name" value="ARRESTIN-RELATED TRAFFICKING ADAPTER 10-RELATED"/>
    <property type="match status" value="1"/>
</dbReference>
<organism evidence="3 4">
    <name type="scientific">Podospora australis</name>
    <dbReference type="NCBI Taxonomy" id="1536484"/>
    <lineage>
        <taxon>Eukaryota</taxon>
        <taxon>Fungi</taxon>
        <taxon>Dikarya</taxon>
        <taxon>Ascomycota</taxon>
        <taxon>Pezizomycotina</taxon>
        <taxon>Sordariomycetes</taxon>
        <taxon>Sordariomycetidae</taxon>
        <taxon>Sordariales</taxon>
        <taxon>Podosporaceae</taxon>
        <taxon>Podospora</taxon>
    </lineage>
</organism>
<dbReference type="GO" id="GO:0070086">
    <property type="term" value="P:ubiquitin-dependent endocytosis"/>
    <property type="evidence" value="ECO:0007669"/>
    <property type="project" value="TreeGrafter"/>
</dbReference>
<dbReference type="SMART" id="SM01017">
    <property type="entry name" value="Arrestin_C"/>
    <property type="match status" value="1"/>
</dbReference>
<dbReference type="GO" id="GO:0005829">
    <property type="term" value="C:cytosol"/>
    <property type="evidence" value="ECO:0007669"/>
    <property type="project" value="TreeGrafter"/>
</dbReference>
<dbReference type="GO" id="GO:0031625">
    <property type="term" value="F:ubiquitin protein ligase binding"/>
    <property type="evidence" value="ECO:0007669"/>
    <property type="project" value="TreeGrafter"/>
</dbReference>
<dbReference type="InterPro" id="IPR014752">
    <property type="entry name" value="Arrestin-like_C"/>
</dbReference>
<dbReference type="Pfam" id="PF02752">
    <property type="entry name" value="Arrestin_C"/>
    <property type="match status" value="1"/>
</dbReference>
<feature type="region of interest" description="Disordered" evidence="1">
    <location>
        <begin position="833"/>
        <end position="893"/>
    </location>
</feature>
<comment type="caution">
    <text evidence="3">The sequence shown here is derived from an EMBL/GenBank/DDBJ whole genome shotgun (WGS) entry which is preliminary data.</text>
</comment>
<feature type="region of interest" description="Disordered" evidence="1">
    <location>
        <begin position="924"/>
        <end position="1020"/>
    </location>
</feature>
<gene>
    <name evidence="3" type="ORF">QBC35DRAFT_386719</name>
</gene>
<evidence type="ECO:0000313" key="4">
    <source>
        <dbReference type="Proteomes" id="UP001302126"/>
    </source>
</evidence>
<proteinExistence type="predicted"/>
<feature type="region of interest" description="Disordered" evidence="1">
    <location>
        <begin position="168"/>
        <end position="196"/>
    </location>
</feature>
<dbReference type="Proteomes" id="UP001302126">
    <property type="component" value="Unassembled WGS sequence"/>
</dbReference>
<feature type="domain" description="Arrestin C-terminal-like" evidence="2">
    <location>
        <begin position="542"/>
        <end position="754"/>
    </location>
</feature>
<dbReference type="GO" id="GO:0030674">
    <property type="term" value="F:protein-macromolecule adaptor activity"/>
    <property type="evidence" value="ECO:0007669"/>
    <property type="project" value="TreeGrafter"/>
</dbReference>
<feature type="region of interest" description="Disordered" evidence="1">
    <location>
        <begin position="34"/>
        <end position="153"/>
    </location>
</feature>
<sequence>MPLISRLYSNRGVMPCVGTEHDRLRPEPYFSSAHGSIYYTPRHPAERERRRRTDSHAFPIPLIQPRQRRPHSIHIISYPSGFVPPDLRPKPSVKKKAGERSEQGTKKKGSKEVKREEKKVRKEEDKERRRKEKERTEKREKRRSLRSLPPGAEKVGKVIDKIFAAFSSTSKTTSAVSTNPTPTPTPTPTPGLHSRPTSLISFARRLSARFDGPYIEERVTEAPVVEETVEEESVTEPVVPMSATAVPHPLGGNAVQANRNSIVSIRSGKSLISSSVSEIPKPVASGSGLSCSILLAEPNVFLTGFDHDSHARRHGHQHSSALLRGKLQLNVSKNVKIKSVTLKLVGKARTEWPEGIPPSKTDLFEEQTLRTQSLVFFHAMHEGMWDTEYGSQCTFTPKTTSAHHNLMHSLYSSSNGSLHLLGKPRNSTNLTPKELKRLSLQSVNSRSFGKGESPLPNQVQARGFKVFLPGTYEYAFELPIDHNQLETTKLQYGSVRWELETFVERAGAFKPNLHGTKEVSIVRLPDQMSLEMTEPISISRHWEDQLYYDIMISGKSFPIGTRIPIAFKLTPLAKVQVHKLKVFVTESIEYWTNDRHVTRKDSGRKILLLEKTAGKPLDKQYANSEVRVLSGGELDPNQREQARRLAAQRRIQEAVRRGSAPDPVPEPSNNLLGDLDLGLESFWGSTEIEMNVQLPTCEMMERDKTLRLHPDCSWKNVNIVMRISRADPDDPVGKRRRHFEISIDSPFTVLNCRATQANTSLPQYSGRDGPVSEQRPQMTCGCPDARPTDAGVASPATPLAMIEEDGLRPTGSTLRIDSSNFSTLPSLPQAAHLQAGARAGGASPRTSSSAARARGLPSPLDREPRPIHLIRHPSFNPPPFDADESPPALQTALLTPPPNYDLIVGTPSVDGLADYFARLAAYDNEQDGSRPGSLDGGRSSTDTIGPIPSSARASSYTDIDPFNNARLTARSQGANTPINDDDDSSSDSNDDDPARPHRRGRVNVANPRTPGGRLIPSRSLELERPVIRLDMSGVIRRGE</sequence>
<dbReference type="EMBL" id="MU864418">
    <property type="protein sequence ID" value="KAK4186659.1"/>
    <property type="molecule type" value="Genomic_DNA"/>
</dbReference>
<feature type="compositionally biased region" description="Polar residues" evidence="1">
    <location>
        <begin position="965"/>
        <end position="978"/>
    </location>
</feature>
<dbReference type="InterPro" id="IPR011022">
    <property type="entry name" value="Arrestin_C-like"/>
</dbReference>
<feature type="compositionally biased region" description="Basic and acidic residues" evidence="1">
    <location>
        <begin position="96"/>
        <end position="139"/>
    </location>
</feature>
<name>A0AAN6WRC1_9PEZI</name>
<feature type="compositionally biased region" description="Low complexity" evidence="1">
    <location>
        <begin position="168"/>
        <end position="180"/>
    </location>
</feature>